<feature type="non-terminal residue" evidence="1">
    <location>
        <position position="1"/>
    </location>
</feature>
<protein>
    <submittedName>
        <fullName evidence="1">Uncharacterized protein</fullName>
    </submittedName>
</protein>
<reference evidence="1 2" key="1">
    <citation type="submission" date="2012-08" db="EMBL/GenBank/DDBJ databases">
        <title>Whole genome shotgun sequence of Gordonia namibiensis NBRC 108229.</title>
        <authorList>
            <person name="Isaki-Nakamura S."/>
            <person name="Hosoyama A."/>
            <person name="Tsuchikane K."/>
            <person name="Katsumata H."/>
            <person name="Baba S."/>
            <person name="Yamazaki S."/>
            <person name="Fujita N."/>
        </authorList>
    </citation>
    <scope>NUCLEOTIDE SEQUENCE [LARGE SCALE GENOMIC DNA]</scope>
    <source>
        <strain evidence="1 2">NBRC 108229</strain>
    </source>
</reference>
<sequence length="77" mass="7942">YGSSQAPRLLNQLNDGASQAPRLLNQLNGAASQAPRLLNQLNGGASQLLAYSTSSSNYSARCRMSIGRPSAGVGPVP</sequence>
<dbReference type="Proteomes" id="UP000035058">
    <property type="component" value="Unassembled WGS sequence"/>
</dbReference>
<keyword evidence="2" id="KW-1185">Reference proteome</keyword>
<comment type="caution">
    <text evidence="1">The sequence shown here is derived from an EMBL/GenBank/DDBJ whole genome shotgun (WGS) entry which is preliminary data.</text>
</comment>
<organism evidence="1 2">
    <name type="scientific">Gordonia namibiensis NBRC 108229</name>
    <dbReference type="NCBI Taxonomy" id="1208314"/>
    <lineage>
        <taxon>Bacteria</taxon>
        <taxon>Bacillati</taxon>
        <taxon>Actinomycetota</taxon>
        <taxon>Actinomycetes</taxon>
        <taxon>Mycobacteriales</taxon>
        <taxon>Gordoniaceae</taxon>
        <taxon>Gordonia</taxon>
    </lineage>
</organism>
<name>K6VQJ8_9ACTN</name>
<evidence type="ECO:0000313" key="2">
    <source>
        <dbReference type="Proteomes" id="UP000035058"/>
    </source>
</evidence>
<accession>K6VQJ8</accession>
<gene>
    <name evidence="1" type="ORF">GONAM_01_00580</name>
</gene>
<dbReference type="AlphaFoldDB" id="K6VQJ8"/>
<proteinExistence type="predicted"/>
<dbReference type="EMBL" id="BAHE01000001">
    <property type="protein sequence ID" value="GAB98478.1"/>
    <property type="molecule type" value="Genomic_DNA"/>
</dbReference>
<evidence type="ECO:0000313" key="1">
    <source>
        <dbReference type="EMBL" id="GAB98478.1"/>
    </source>
</evidence>